<evidence type="ECO:0000313" key="6">
    <source>
        <dbReference type="Proteomes" id="UP000245699"/>
    </source>
</evidence>
<dbReference type="InterPro" id="IPR008263">
    <property type="entry name" value="GH16_AS"/>
</dbReference>
<dbReference type="InterPro" id="IPR000757">
    <property type="entry name" value="Beta-glucanase-like"/>
</dbReference>
<evidence type="ECO:0000256" key="2">
    <source>
        <dbReference type="ARBA" id="ARBA00023295"/>
    </source>
</evidence>
<dbReference type="Pfam" id="PF00722">
    <property type="entry name" value="Glyco_hydro_16"/>
    <property type="match status" value="1"/>
</dbReference>
<dbReference type="GO" id="GO:0005975">
    <property type="term" value="P:carbohydrate metabolic process"/>
    <property type="evidence" value="ECO:0007669"/>
    <property type="project" value="InterPro"/>
</dbReference>
<evidence type="ECO:0000256" key="3">
    <source>
        <dbReference type="SAM" id="SignalP"/>
    </source>
</evidence>
<keyword evidence="1" id="KW-0378">Hydrolase</keyword>
<sequence>MKSGNFYLLASIIFGNLVSGQKCGNNVCTASSPCCREGFCDISAAYCMPMVCDRAGSFTPGSCWGYNGCTPKTVDFSNPNSLVPISQIQSNSGANSYDFVSIFDPSNARLSNGNLVLDLKYQNIGATVQSTIANQYGRYTANIKSASVATGVVSGFVIRDNNSGDELDFEFVGKSPNQVQTNYYYQGVLDYTKMVPYNLNFATSAGFNDYAFDWTPDTIVWYVNGQPIRTLNRVDTWDQASGVYKFPNSISFLGFTIWDGGSSVDQGTRDWAGSPTPWTPSTVYSMYVNSVTFQCYNNGTITPTQTPVPTNNIVTVTNTITKCLPN</sequence>
<dbReference type="AlphaFoldDB" id="A0A2T9XXM5"/>
<dbReference type="PROSITE" id="PS51762">
    <property type="entry name" value="GH16_2"/>
    <property type="match status" value="1"/>
</dbReference>
<organism evidence="5 6">
    <name type="scientific">Furculomyces boomerangus</name>
    <dbReference type="NCBI Taxonomy" id="61424"/>
    <lineage>
        <taxon>Eukaryota</taxon>
        <taxon>Fungi</taxon>
        <taxon>Fungi incertae sedis</taxon>
        <taxon>Zoopagomycota</taxon>
        <taxon>Kickxellomycotina</taxon>
        <taxon>Harpellomycetes</taxon>
        <taxon>Harpellales</taxon>
        <taxon>Harpellaceae</taxon>
        <taxon>Furculomyces</taxon>
    </lineage>
</organism>
<proteinExistence type="predicted"/>
<dbReference type="PROSITE" id="PS01034">
    <property type="entry name" value="GH16_1"/>
    <property type="match status" value="1"/>
</dbReference>
<evidence type="ECO:0000313" key="5">
    <source>
        <dbReference type="EMBL" id="PVU84846.1"/>
    </source>
</evidence>
<dbReference type="OrthoDB" id="4781at2759"/>
<feature type="domain" description="GH16" evidence="4">
    <location>
        <begin position="52"/>
        <end position="296"/>
    </location>
</feature>
<feature type="chain" id="PRO_5015521013" description="GH16 domain-containing protein" evidence="3">
    <location>
        <begin position="21"/>
        <end position="326"/>
    </location>
</feature>
<gene>
    <name evidence="5" type="ORF">BB559_007349</name>
</gene>
<accession>A0A2T9XXM5</accession>
<keyword evidence="2" id="KW-0326">Glycosidase</keyword>
<dbReference type="Proteomes" id="UP000245699">
    <property type="component" value="Unassembled WGS sequence"/>
</dbReference>
<dbReference type="SUPFAM" id="SSF49899">
    <property type="entry name" value="Concanavalin A-like lectins/glucanases"/>
    <property type="match status" value="1"/>
</dbReference>
<protein>
    <recommendedName>
        <fullName evidence="4">GH16 domain-containing protein</fullName>
    </recommendedName>
</protein>
<name>A0A2T9XXM5_9FUNG</name>
<feature type="signal peptide" evidence="3">
    <location>
        <begin position="1"/>
        <end position="20"/>
    </location>
</feature>
<evidence type="ECO:0000259" key="4">
    <source>
        <dbReference type="PROSITE" id="PS51762"/>
    </source>
</evidence>
<dbReference type="EMBL" id="MBFT01001221">
    <property type="protein sequence ID" value="PVU84846.1"/>
    <property type="molecule type" value="Genomic_DNA"/>
</dbReference>
<dbReference type="GO" id="GO:0004553">
    <property type="term" value="F:hydrolase activity, hydrolyzing O-glycosyl compounds"/>
    <property type="evidence" value="ECO:0007669"/>
    <property type="project" value="InterPro"/>
</dbReference>
<evidence type="ECO:0000256" key="1">
    <source>
        <dbReference type="ARBA" id="ARBA00022801"/>
    </source>
</evidence>
<comment type="caution">
    <text evidence="5">The sequence shown here is derived from an EMBL/GenBank/DDBJ whole genome shotgun (WGS) entry which is preliminary data.</text>
</comment>
<keyword evidence="3" id="KW-0732">Signal</keyword>
<dbReference type="InterPro" id="IPR044791">
    <property type="entry name" value="Beta-glucanase/XTH"/>
</dbReference>
<dbReference type="InterPro" id="IPR013320">
    <property type="entry name" value="ConA-like_dom_sf"/>
</dbReference>
<dbReference type="Gene3D" id="2.60.120.200">
    <property type="match status" value="1"/>
</dbReference>
<dbReference type="PANTHER" id="PTHR31062">
    <property type="entry name" value="XYLOGLUCAN ENDOTRANSGLUCOSYLASE/HYDROLASE PROTEIN 8-RELATED"/>
    <property type="match status" value="1"/>
</dbReference>
<dbReference type="STRING" id="61424.A0A2T9XXM5"/>
<keyword evidence="6" id="KW-1185">Reference proteome</keyword>
<reference evidence="5 6" key="1">
    <citation type="journal article" date="2018" name="MBio">
        <title>Comparative Genomics Reveals the Core Gene Toolbox for the Fungus-Insect Symbiosis.</title>
        <authorList>
            <person name="Wang Y."/>
            <person name="Stata M."/>
            <person name="Wang W."/>
            <person name="Stajich J.E."/>
            <person name="White M.M."/>
            <person name="Moncalvo J.M."/>
        </authorList>
    </citation>
    <scope>NUCLEOTIDE SEQUENCE [LARGE SCALE GENOMIC DNA]</scope>
    <source>
        <strain evidence="5 6">AUS-77-4</strain>
    </source>
</reference>